<sequence>MSPRSERRHGQRGICITAESSQSPRAAFPSKVIVTSIRHHLWRNATSLHAPKSEDREELPNSLFVRQGSSDKKCVKFAPAGNSSGTQYDQVVRNSLAAKQPPLLSSVLPPGDRKEVKNPDKVENVSTVCHATSKASNRNKETNGYRKQKITSTDRPGDAVVQEGRPSAAKLQRIRRDYRHPMTYVGRDIYDDPMWSTPLSNGHASRTLSHASSSEDVLRKMLHNKDLSNYSGTHESMDGGSTVVQQLFPDLTHVRNRAPKEHSEVHNFLPSVSTNPDHANSLRVITTTVTRTTKKVHYTAIDEPYVDKGSEQGECAPGKREVSSSSDTGQTGGVPQFGHLIPTLSPSKISPSGSHHKKLGASNWTAESLEVRRKPQCVAQGASERFRTPRLPAQAPLESNATDSPAFVIQRHEQSVDIGGGDAQIREWPHTAQVGNKGQVWQEWAQLPVNSLVSRELFGSN</sequence>
<feature type="region of interest" description="Disordered" evidence="1">
    <location>
        <begin position="133"/>
        <end position="168"/>
    </location>
</feature>
<reference evidence="3" key="1">
    <citation type="submission" date="2011-07" db="EMBL/GenBank/DDBJ databases">
        <title>Divergent evolution of antigenic variation in African trypanosomes.</title>
        <authorList>
            <person name="Jackson A.P."/>
            <person name="Berry A."/>
            <person name="Allison H.C."/>
            <person name="Burton P."/>
            <person name="Anderson J."/>
            <person name="Aslett M."/>
            <person name="Brown R."/>
            <person name="Corton N."/>
            <person name="Harris D."/>
            <person name="Hauser H."/>
            <person name="Gamble J."/>
            <person name="Gilderthorp R."/>
            <person name="McQuillan J."/>
            <person name="Quail M.A."/>
            <person name="Sanders M."/>
            <person name="Van Tonder A."/>
            <person name="Ginger M.L."/>
            <person name="Donelson J.E."/>
            <person name="Field M.C."/>
            <person name="Barry J.D."/>
            <person name="Berriman M."/>
            <person name="Hertz-Fowler C."/>
        </authorList>
    </citation>
    <scope>NUCLEOTIDE SEQUENCE [LARGE SCALE GENOMIC DNA]</scope>
    <source>
        <strain evidence="3">IL3000</strain>
    </source>
</reference>
<feature type="region of interest" description="Disordered" evidence="1">
    <location>
        <begin position="1"/>
        <end position="22"/>
    </location>
</feature>
<accession>F9WCN7</accession>
<evidence type="ECO:0000313" key="3">
    <source>
        <dbReference type="Proteomes" id="UP000000702"/>
    </source>
</evidence>
<dbReference type="EMBL" id="CAEQ01001745">
    <property type="protein sequence ID" value="CCD15032.1"/>
    <property type="molecule type" value="Genomic_DNA"/>
</dbReference>
<dbReference type="VEuPathDB" id="TriTrypDB:TcIL3000_0_55980"/>
<dbReference type="OMA" id="CHATSKA"/>
<gene>
    <name evidence="2" type="ORF">TCIL3000_0_55980</name>
</gene>
<dbReference type="Proteomes" id="UP000000702">
    <property type="component" value="Unassembled WGS sequence"/>
</dbReference>
<keyword evidence="3" id="KW-1185">Reference proteome</keyword>
<proteinExistence type="predicted"/>
<organism evidence="2 3">
    <name type="scientific">Trypanosoma congolense (strain IL3000)</name>
    <dbReference type="NCBI Taxonomy" id="1068625"/>
    <lineage>
        <taxon>Eukaryota</taxon>
        <taxon>Discoba</taxon>
        <taxon>Euglenozoa</taxon>
        <taxon>Kinetoplastea</taxon>
        <taxon>Metakinetoplastina</taxon>
        <taxon>Trypanosomatida</taxon>
        <taxon>Trypanosomatidae</taxon>
        <taxon>Trypanosoma</taxon>
        <taxon>Nannomonas</taxon>
    </lineage>
</organism>
<evidence type="ECO:0000313" key="2">
    <source>
        <dbReference type="EMBL" id="CCD15032.1"/>
    </source>
</evidence>
<feature type="compositionally biased region" description="Basic residues" evidence="1">
    <location>
        <begin position="1"/>
        <end position="11"/>
    </location>
</feature>
<dbReference type="AlphaFoldDB" id="F9WCN7"/>
<reference evidence="2 3" key="2">
    <citation type="journal article" date="2012" name="Proc. Natl. Acad. Sci. U.S.A.">
        <title>Antigenic diversity is generated by distinct evolutionary mechanisms in African trypanosome species.</title>
        <authorList>
            <person name="Jackson A.P."/>
            <person name="Berry A."/>
            <person name="Aslett M."/>
            <person name="Allison H.C."/>
            <person name="Burton P."/>
            <person name="Vavrova-Anderson J."/>
            <person name="Brown R."/>
            <person name="Browne H."/>
            <person name="Corton N."/>
            <person name="Hauser H."/>
            <person name="Gamble J."/>
            <person name="Gilderthorp R."/>
            <person name="Marcello L."/>
            <person name="McQuillan J."/>
            <person name="Otto T.D."/>
            <person name="Quail M.A."/>
            <person name="Sanders M.J."/>
            <person name="van Tonder A."/>
            <person name="Ginger M.L."/>
            <person name="Field M.C."/>
            <person name="Barry J.D."/>
            <person name="Hertz-Fowler C."/>
            <person name="Berriman M."/>
        </authorList>
    </citation>
    <scope>NUCLEOTIDE SEQUENCE [LARGE SCALE GENOMIC DNA]</scope>
    <source>
        <strain evidence="2 3">IL3000</strain>
    </source>
</reference>
<evidence type="ECO:0000256" key="1">
    <source>
        <dbReference type="SAM" id="MobiDB-lite"/>
    </source>
</evidence>
<feature type="compositionally biased region" description="Basic and acidic residues" evidence="1">
    <location>
        <begin position="308"/>
        <end position="322"/>
    </location>
</feature>
<feature type="region of interest" description="Disordered" evidence="1">
    <location>
        <begin position="308"/>
        <end position="361"/>
    </location>
</feature>
<feature type="compositionally biased region" description="Polar residues" evidence="1">
    <location>
        <begin position="344"/>
        <end position="353"/>
    </location>
</feature>
<comment type="caution">
    <text evidence="2">The sequence shown here is derived from an EMBL/GenBank/DDBJ whole genome shotgun (WGS) entry which is preliminary data.</text>
</comment>
<protein>
    <submittedName>
        <fullName evidence="2">WGS project CAEQ00000000 data, annotated contig 2252</fullName>
    </submittedName>
</protein>
<name>F9WCN7_TRYCI</name>